<feature type="domain" description="Glycosyl transferase family 1" evidence="1">
    <location>
        <begin position="317"/>
        <end position="472"/>
    </location>
</feature>
<dbReference type="AlphaFoldDB" id="A0A560FXH3"/>
<dbReference type="SUPFAM" id="SSF53448">
    <property type="entry name" value="Nucleotide-diphospho-sugar transferases"/>
    <property type="match status" value="1"/>
</dbReference>
<dbReference type="InterPro" id="IPR001173">
    <property type="entry name" value="Glyco_trans_2-like"/>
</dbReference>
<reference evidence="3 4" key="1">
    <citation type="submission" date="2019-06" db="EMBL/GenBank/DDBJ databases">
        <title>Genomic Encyclopedia of Type Strains, Phase IV (KMG-V): Genome sequencing to study the core and pangenomes of soil and plant-associated prokaryotes.</title>
        <authorList>
            <person name="Whitman W."/>
        </authorList>
    </citation>
    <scope>NUCLEOTIDE SEQUENCE [LARGE SCALE GENOMIC DNA]</scope>
    <source>
        <strain evidence="3 4">BR 11865</strain>
    </source>
</reference>
<dbReference type="InterPro" id="IPR029044">
    <property type="entry name" value="Nucleotide-diphossugar_trans"/>
</dbReference>
<dbReference type="SUPFAM" id="SSF53756">
    <property type="entry name" value="UDP-Glycosyltransferase/glycogen phosphorylase"/>
    <property type="match status" value="2"/>
</dbReference>
<dbReference type="PANTHER" id="PTHR43179:SF7">
    <property type="entry name" value="RHAMNOSYLTRANSFERASE WBBL"/>
    <property type="match status" value="1"/>
</dbReference>
<proteinExistence type="predicted"/>
<keyword evidence="3" id="KW-0808">Transferase</keyword>
<dbReference type="Pfam" id="PF00535">
    <property type="entry name" value="Glycos_transf_2"/>
    <property type="match status" value="1"/>
</dbReference>
<dbReference type="Gene3D" id="3.90.550.10">
    <property type="entry name" value="Spore Coat Polysaccharide Biosynthesis Protein SpsA, Chain A"/>
    <property type="match status" value="1"/>
</dbReference>
<dbReference type="CDD" id="cd04186">
    <property type="entry name" value="GT_2_like_c"/>
    <property type="match status" value="1"/>
</dbReference>
<dbReference type="Gene3D" id="3.40.50.2000">
    <property type="entry name" value="Glycogen Phosphorylase B"/>
    <property type="match status" value="2"/>
</dbReference>
<keyword evidence="4" id="KW-1185">Reference proteome</keyword>
<dbReference type="Pfam" id="PF00534">
    <property type="entry name" value="Glycos_transf_1"/>
    <property type="match status" value="2"/>
</dbReference>
<dbReference type="EMBL" id="VITO01000008">
    <property type="protein sequence ID" value="TWB26337.1"/>
    <property type="molecule type" value="Genomic_DNA"/>
</dbReference>
<dbReference type="Proteomes" id="UP000316545">
    <property type="component" value="Unassembled WGS sequence"/>
</dbReference>
<accession>A0A560FXH3</accession>
<evidence type="ECO:0000313" key="3">
    <source>
        <dbReference type="EMBL" id="TWB26337.1"/>
    </source>
</evidence>
<evidence type="ECO:0000313" key="4">
    <source>
        <dbReference type="Proteomes" id="UP000316545"/>
    </source>
</evidence>
<comment type="caution">
    <text evidence="3">The sequence shown here is derived from an EMBL/GenBank/DDBJ whole genome shotgun (WGS) entry which is preliminary data.</text>
</comment>
<sequence length="1185" mass="129509">MLRGTTPHTPELSRDYALVASSPLFDKSWYLSAYADVAAANLDPLRHYLEHGAREGRLPGPSFDGGRYFAANPDVAAAGINPLVHYLRHGIAEGRVLAPLPTSTAHSRGASVYWYHIGDSIDWLKIHQRITGVGRVSIELLFSFIDNPVATTVIPCVFGESESGVVAATADDVELLADRIGRVTGNRPLLAATATKNNPKSPTAGDHIFFTGLVWTPLYTERFRRLQSEGVDYSVLVHDVIPLEEPALVGADYHKAFSEWLSTVLTGASVVYVSSDYTRQKIFRFAVLRKIMVKPAIIVIKFGLRAIGAQGGKDTSQDRAGLAAVDPRGFVLSVGTIDERKNQIFLCRLWRKLADALGEEALPQLVLAGRDDLKVAQVDDVAAMVATGKILVLENMADAQIGELYRCCLFTAFPSTCEGYGLPVAESLAYGKLCLCSDLPEIRAHAGDFAWYFPASDVDAAFALFTSALGDRVALQAAEDYIRDAFVAPQWHETFIDMLDGATRALQSPVELPVPTAISFPGAREIDVAMTLANAARYCTDQEPEVSILIINWNAATLTLECLRQIWSQTDGHTYEIIIADNGSAPTDVAMLRNLGPGVRLLELGTNRYFGEANNIAAEAARGRYVCLLNNDAFVQPDWLTALVAPFQVDTAVGATGPLFLYPDGVVQEAGGIIDANGYPIRLGRGDKTLSPELLKPKFVNYISAAALMIPRDLFMEVGGFDLAYEPAYYEDTDLCMKIQAMGYKVLYCPDAQVIHIEGAAANGDTAAETRRIALGDLNRDKFLARWGRYLKTRRQSHLTPVRHQFLPSAPPVPALATVATRPKAAVFTPYELTPGGGERFLLTLAMTLSEQYAVTVVTPWRYSRLRLRNLGCEFNLDLSRLDVMTEAEFQEADQPDLMVTLGNHIIPTAPARGKANIYICQFPFPMHRPVGPTDREVFAGYQKIVVYSNYTKSHIFANLSAYQLPDRPVEVLYPPVPLFQARTTAKKRTILTVGRYFVGGHSKRHDVLINVFKKIAPQFSEPVELHVAGSSMPGAAHMDYLAQLRAAAVGHPIHIHVNVSAEALQDLYHNATVYWHGTGIGADLIQEPGKAEHFGITVVEAMSAGVVPFALNSAGPREIITDGETGFLYDTTKTLAEKTLTLFSQSNAEQLLRIGAAANARAQAFSQQVFVENVKKLVSSVISP</sequence>
<dbReference type="InterPro" id="IPR001296">
    <property type="entry name" value="Glyco_trans_1"/>
</dbReference>
<evidence type="ECO:0000259" key="2">
    <source>
        <dbReference type="Pfam" id="PF00535"/>
    </source>
</evidence>
<feature type="domain" description="Glycosyl transferase family 1" evidence="1">
    <location>
        <begin position="986"/>
        <end position="1156"/>
    </location>
</feature>
<organism evidence="3 4">
    <name type="scientific">Nitrospirillum amazonense</name>
    <dbReference type="NCBI Taxonomy" id="28077"/>
    <lineage>
        <taxon>Bacteria</taxon>
        <taxon>Pseudomonadati</taxon>
        <taxon>Pseudomonadota</taxon>
        <taxon>Alphaproteobacteria</taxon>
        <taxon>Rhodospirillales</taxon>
        <taxon>Azospirillaceae</taxon>
        <taxon>Nitrospirillum</taxon>
    </lineage>
</organism>
<dbReference type="GO" id="GO:0016757">
    <property type="term" value="F:glycosyltransferase activity"/>
    <property type="evidence" value="ECO:0007669"/>
    <property type="project" value="InterPro"/>
</dbReference>
<protein>
    <submittedName>
        <fullName evidence="3">GT2 family glycosyltransferase</fullName>
    </submittedName>
</protein>
<name>A0A560FXH3_9PROT</name>
<dbReference type="PANTHER" id="PTHR43179">
    <property type="entry name" value="RHAMNOSYLTRANSFERASE WBBL"/>
    <property type="match status" value="1"/>
</dbReference>
<evidence type="ECO:0000259" key="1">
    <source>
        <dbReference type="Pfam" id="PF00534"/>
    </source>
</evidence>
<feature type="domain" description="Glycosyltransferase 2-like" evidence="2">
    <location>
        <begin position="547"/>
        <end position="670"/>
    </location>
</feature>
<gene>
    <name evidence="3" type="ORF">FBZ88_108101</name>
</gene>